<feature type="compositionally biased region" description="Basic and acidic residues" evidence="1">
    <location>
        <begin position="319"/>
        <end position="328"/>
    </location>
</feature>
<reference evidence="3 4" key="1">
    <citation type="submission" date="2024-06" db="EMBL/GenBank/DDBJ databases">
        <title>Complete genome of Phlyctema vagabunda strain 19-DSS-EL-015.</title>
        <authorList>
            <person name="Fiorenzani C."/>
        </authorList>
    </citation>
    <scope>NUCLEOTIDE SEQUENCE [LARGE SCALE GENOMIC DNA]</scope>
    <source>
        <strain evidence="3 4">19-DSS-EL-015</strain>
    </source>
</reference>
<feature type="compositionally biased region" description="Basic and acidic residues" evidence="1">
    <location>
        <begin position="181"/>
        <end position="193"/>
    </location>
</feature>
<dbReference type="InterPro" id="IPR057678">
    <property type="entry name" value="DUF7918"/>
</dbReference>
<dbReference type="PANTHER" id="PTHR36223">
    <property type="entry name" value="BETA-LACTAMASE-TYPE TRANSPEPTIDASE FOLD DOMAIN CONTAINING PROTEIN"/>
    <property type="match status" value="1"/>
</dbReference>
<protein>
    <recommendedName>
        <fullName evidence="2">DUF7918 domain-containing protein</fullName>
    </recommendedName>
</protein>
<dbReference type="Proteomes" id="UP001629113">
    <property type="component" value="Unassembled WGS sequence"/>
</dbReference>
<dbReference type="PANTHER" id="PTHR36223:SF1">
    <property type="entry name" value="TRANSCRIPTION ELONGATION FACTOR EAF N-TERMINAL DOMAIN-CONTAINING PROTEIN"/>
    <property type="match status" value="1"/>
</dbReference>
<organism evidence="3 4">
    <name type="scientific">Phlyctema vagabunda</name>
    <dbReference type="NCBI Taxonomy" id="108571"/>
    <lineage>
        <taxon>Eukaryota</taxon>
        <taxon>Fungi</taxon>
        <taxon>Dikarya</taxon>
        <taxon>Ascomycota</taxon>
        <taxon>Pezizomycotina</taxon>
        <taxon>Leotiomycetes</taxon>
        <taxon>Helotiales</taxon>
        <taxon>Dermateaceae</taxon>
        <taxon>Phlyctema</taxon>
    </lineage>
</organism>
<sequence>MAVLDEVPGVKVQLLIKGRPVKEYENKHEQLKDDDDLQVCEPAPTITRYVESVTDEEFAIKVAIRKPYKMDCPALACDILMDGVTVRTRVLRKSRYETDGELKDCTIGTLHKYGENFYLKKFKFAEIKTSTDESKLDSIKADSRALSKIGEIVLRITKVTEDPVPVKRLEQPPHETNSIGEVHEKAQKGDSKSHGILLGAPKLTSESDTFKITRSKTPDALVAVFVFRYRSLKSLKELLIVQDPRGDKANMAQSQAGLDLDGLNEGQKDQMKQLLQNFLNENKAQTVESTSPSTPKVIRERARAHGNDTTCSAKKPKRERVEIDLTED</sequence>
<feature type="domain" description="DUF7918" evidence="2">
    <location>
        <begin position="9"/>
        <end position="242"/>
    </location>
</feature>
<feature type="compositionally biased region" description="Basic and acidic residues" evidence="1">
    <location>
        <begin position="297"/>
        <end position="306"/>
    </location>
</feature>
<evidence type="ECO:0000259" key="2">
    <source>
        <dbReference type="Pfam" id="PF25534"/>
    </source>
</evidence>
<gene>
    <name evidence="3" type="ORF">PVAG01_04389</name>
</gene>
<dbReference type="Pfam" id="PF25534">
    <property type="entry name" value="DUF7918"/>
    <property type="match status" value="1"/>
</dbReference>
<accession>A0ABR4PPH8</accession>
<evidence type="ECO:0000256" key="1">
    <source>
        <dbReference type="SAM" id="MobiDB-lite"/>
    </source>
</evidence>
<dbReference type="EMBL" id="JBFCZG010000003">
    <property type="protein sequence ID" value="KAL3425108.1"/>
    <property type="molecule type" value="Genomic_DNA"/>
</dbReference>
<feature type="region of interest" description="Disordered" evidence="1">
    <location>
        <begin position="282"/>
        <end position="328"/>
    </location>
</feature>
<feature type="region of interest" description="Disordered" evidence="1">
    <location>
        <begin position="168"/>
        <end position="198"/>
    </location>
</feature>
<feature type="compositionally biased region" description="Polar residues" evidence="1">
    <location>
        <begin position="282"/>
        <end position="294"/>
    </location>
</feature>
<keyword evidence="4" id="KW-1185">Reference proteome</keyword>
<proteinExistence type="predicted"/>
<comment type="caution">
    <text evidence="3">The sequence shown here is derived from an EMBL/GenBank/DDBJ whole genome shotgun (WGS) entry which is preliminary data.</text>
</comment>
<evidence type="ECO:0000313" key="3">
    <source>
        <dbReference type="EMBL" id="KAL3425108.1"/>
    </source>
</evidence>
<name>A0ABR4PPH8_9HELO</name>
<evidence type="ECO:0000313" key="4">
    <source>
        <dbReference type="Proteomes" id="UP001629113"/>
    </source>
</evidence>